<evidence type="ECO:0000313" key="1">
    <source>
        <dbReference type="EMBL" id="MBG8552636.1"/>
    </source>
</evidence>
<comment type="caution">
    <text evidence="1">The sequence shown here is derived from an EMBL/GenBank/DDBJ whole genome shotgun (WGS) entry which is preliminary data.</text>
</comment>
<reference evidence="1 2" key="1">
    <citation type="submission" date="2020-11" db="EMBL/GenBank/DDBJ databases">
        <title>Hymenobacter sp.</title>
        <authorList>
            <person name="Kim M.K."/>
        </authorList>
    </citation>
    <scope>NUCLEOTIDE SEQUENCE [LARGE SCALE GENOMIC DNA]</scope>
    <source>
        <strain evidence="1 2">BT594</strain>
    </source>
</reference>
<dbReference type="Proteomes" id="UP000601099">
    <property type="component" value="Unassembled WGS sequence"/>
</dbReference>
<gene>
    <name evidence="1" type="ORF">I5L79_03710</name>
</gene>
<accession>A0ABS0KXV0</accession>
<protein>
    <submittedName>
        <fullName evidence="1">Uncharacterized protein</fullName>
    </submittedName>
</protein>
<organism evidence="1 2">
    <name type="scientific">Hymenobacter guriensis</name>
    <dbReference type="NCBI Taxonomy" id="2793065"/>
    <lineage>
        <taxon>Bacteria</taxon>
        <taxon>Pseudomonadati</taxon>
        <taxon>Bacteroidota</taxon>
        <taxon>Cytophagia</taxon>
        <taxon>Cytophagales</taxon>
        <taxon>Hymenobacteraceae</taxon>
        <taxon>Hymenobacter</taxon>
    </lineage>
</organism>
<proteinExistence type="predicted"/>
<dbReference type="EMBL" id="JADWYK010000002">
    <property type="protein sequence ID" value="MBG8552636.1"/>
    <property type="molecule type" value="Genomic_DNA"/>
</dbReference>
<dbReference type="RefSeq" id="WP_196953691.1">
    <property type="nucleotide sequence ID" value="NZ_JADWYK010000002.1"/>
</dbReference>
<keyword evidence="2" id="KW-1185">Reference proteome</keyword>
<evidence type="ECO:0000313" key="2">
    <source>
        <dbReference type="Proteomes" id="UP000601099"/>
    </source>
</evidence>
<name>A0ABS0KXV0_9BACT</name>
<sequence>MEHAEPITRLYTGSDATMRQQMRTMQGHYLTDQAAFAAFNPSFTAAFGTSWAAALDAADAATPGAGRVGELKEDTQAVEAVMEKARTQVQGLFYFVEQAYPGNKARLDQYGKKLYEKARNNHDKMRELLELAATAAERDKVALAAKGFSAAKLTALKAFPDQLTQANTTQEMKKGTNVEDGDGFVQLQNAAYGFGRQVSEAAKVAFAGDYAKQQLYRLTAPAAAGPETHELPLKTGALKTLLLETLLTATSTLRLRVQEAEASVSVQLVLAPDAGGGTPLTVAGPEPVLVPAATLGTGQYLLASHAAGPTAVRLHVEVVE</sequence>